<evidence type="ECO:0000256" key="1">
    <source>
        <dbReference type="SAM" id="Phobius"/>
    </source>
</evidence>
<gene>
    <name evidence="2" type="ORF">COV87_00220</name>
</gene>
<protein>
    <recommendedName>
        <fullName evidence="4">Yip1 domain-containing protein</fullName>
    </recommendedName>
</protein>
<feature type="transmembrane region" description="Helical" evidence="1">
    <location>
        <begin position="76"/>
        <end position="98"/>
    </location>
</feature>
<name>A0A2H0KLA3_9BACT</name>
<evidence type="ECO:0000313" key="2">
    <source>
        <dbReference type="EMBL" id="PIQ72006.1"/>
    </source>
</evidence>
<keyword evidence="1" id="KW-1133">Transmembrane helix</keyword>
<dbReference type="Proteomes" id="UP000229497">
    <property type="component" value="Unassembled WGS sequence"/>
</dbReference>
<dbReference type="AlphaFoldDB" id="A0A2H0KLA3"/>
<feature type="transmembrane region" description="Helical" evidence="1">
    <location>
        <begin position="43"/>
        <end position="64"/>
    </location>
</feature>
<proteinExistence type="predicted"/>
<dbReference type="EMBL" id="PCVK01000009">
    <property type="protein sequence ID" value="PIQ72006.1"/>
    <property type="molecule type" value="Genomic_DNA"/>
</dbReference>
<organism evidence="2 3">
    <name type="scientific">Candidatus Roizmanbacteria bacterium CG11_big_fil_rev_8_21_14_0_20_37_16</name>
    <dbReference type="NCBI Taxonomy" id="1974857"/>
    <lineage>
        <taxon>Bacteria</taxon>
        <taxon>Candidatus Roizmaniibacteriota</taxon>
    </lineage>
</organism>
<sequence>MLGLLLGANLIMIGSYVLTMKTIPPQIPLLYSLPIGEDQLVEWWMIFIIPIIMNAFYVLNSFIYNRFFFQEQFERALLRCVNIAVIGVCTYLFVRIIVLVS</sequence>
<accession>A0A2H0KLA3</accession>
<comment type="caution">
    <text evidence="2">The sequence shown here is derived from an EMBL/GenBank/DDBJ whole genome shotgun (WGS) entry which is preliminary data.</text>
</comment>
<reference evidence="2 3" key="1">
    <citation type="submission" date="2017-09" db="EMBL/GenBank/DDBJ databases">
        <title>Depth-based differentiation of microbial function through sediment-hosted aquifers and enrichment of novel symbionts in the deep terrestrial subsurface.</title>
        <authorList>
            <person name="Probst A.J."/>
            <person name="Ladd B."/>
            <person name="Jarett J.K."/>
            <person name="Geller-Mcgrath D.E."/>
            <person name="Sieber C.M."/>
            <person name="Emerson J.B."/>
            <person name="Anantharaman K."/>
            <person name="Thomas B.C."/>
            <person name="Malmstrom R."/>
            <person name="Stieglmeier M."/>
            <person name="Klingl A."/>
            <person name="Woyke T."/>
            <person name="Ryan C.M."/>
            <person name="Banfield J.F."/>
        </authorList>
    </citation>
    <scope>NUCLEOTIDE SEQUENCE [LARGE SCALE GENOMIC DNA]</scope>
    <source>
        <strain evidence="2">CG11_big_fil_rev_8_21_14_0_20_37_16</strain>
    </source>
</reference>
<evidence type="ECO:0000313" key="3">
    <source>
        <dbReference type="Proteomes" id="UP000229497"/>
    </source>
</evidence>
<keyword evidence="1" id="KW-0472">Membrane</keyword>
<keyword evidence="1" id="KW-0812">Transmembrane</keyword>
<evidence type="ECO:0008006" key="4">
    <source>
        <dbReference type="Google" id="ProtNLM"/>
    </source>
</evidence>